<dbReference type="EC" id="4.1.2.17" evidence="4"/>
<evidence type="ECO:0000256" key="1">
    <source>
        <dbReference type="ARBA" id="ARBA00022723"/>
    </source>
</evidence>
<reference evidence="4" key="2">
    <citation type="submission" date="2021-04" db="EMBL/GenBank/DDBJ databases">
        <authorList>
            <person name="Gilroy R."/>
        </authorList>
    </citation>
    <scope>NUCLEOTIDE SEQUENCE</scope>
    <source>
        <strain evidence="4">CHK188-5543</strain>
    </source>
</reference>
<dbReference type="InterPro" id="IPR050197">
    <property type="entry name" value="Aldolase_class_II_sugar_metab"/>
</dbReference>
<dbReference type="Proteomes" id="UP000886800">
    <property type="component" value="Unassembled WGS sequence"/>
</dbReference>
<accession>A0A9D1WS89</accession>
<dbReference type="AlphaFoldDB" id="A0A9D1WS89"/>
<protein>
    <submittedName>
        <fullName evidence="4">L-fuculose-phosphate aldolase</fullName>
        <ecNumber evidence="4">4.1.2.17</ecNumber>
    </submittedName>
</protein>
<evidence type="ECO:0000313" key="5">
    <source>
        <dbReference type="Proteomes" id="UP000886800"/>
    </source>
</evidence>
<sequence length="218" mass="24091">MRMEQARAQVVRHCNLMLERGLTKGTGGNISVIDRQEGLMAISPSAVEYPEMRPEDVALLDLEGRQVEGNYAPSSEWEMHLLCYLRRPDIGAVVHTHSLYATVLACLHQELPPVHYLIGYAGKRVRCAPYHLFGSRQLAQSAAEALGQDNALLLANHGLLSVGSSLPLAFSTAEEIEFVCQIYCHAKSMGEPRLLTDAQMEEALQRFTTYGKAVPAKK</sequence>
<keyword evidence="2 4" id="KW-0456">Lyase</keyword>
<dbReference type="Gene3D" id="3.40.225.10">
    <property type="entry name" value="Class II aldolase/adducin N-terminal domain"/>
    <property type="match status" value="1"/>
</dbReference>
<dbReference type="GO" id="GO:0005829">
    <property type="term" value="C:cytosol"/>
    <property type="evidence" value="ECO:0007669"/>
    <property type="project" value="TreeGrafter"/>
</dbReference>
<evidence type="ECO:0000313" key="4">
    <source>
        <dbReference type="EMBL" id="HIX66184.1"/>
    </source>
</evidence>
<keyword evidence="1" id="KW-0479">Metal-binding</keyword>
<dbReference type="GO" id="GO:0019323">
    <property type="term" value="P:pentose catabolic process"/>
    <property type="evidence" value="ECO:0007669"/>
    <property type="project" value="TreeGrafter"/>
</dbReference>
<dbReference type="PANTHER" id="PTHR22789:SF0">
    <property type="entry name" value="3-OXO-TETRONATE 4-PHOSPHATE DECARBOXYLASE-RELATED"/>
    <property type="match status" value="1"/>
</dbReference>
<dbReference type="GO" id="GO:0046872">
    <property type="term" value="F:metal ion binding"/>
    <property type="evidence" value="ECO:0007669"/>
    <property type="project" value="UniProtKB-KW"/>
</dbReference>
<comment type="caution">
    <text evidence="4">The sequence shown here is derived from an EMBL/GenBank/DDBJ whole genome shotgun (WGS) entry which is preliminary data.</text>
</comment>
<evidence type="ECO:0000256" key="2">
    <source>
        <dbReference type="ARBA" id="ARBA00023239"/>
    </source>
</evidence>
<organism evidence="4 5">
    <name type="scientific">Candidatus Anaerotruncus excrementipullorum</name>
    <dbReference type="NCBI Taxonomy" id="2838465"/>
    <lineage>
        <taxon>Bacteria</taxon>
        <taxon>Bacillati</taxon>
        <taxon>Bacillota</taxon>
        <taxon>Clostridia</taxon>
        <taxon>Eubacteriales</taxon>
        <taxon>Oscillospiraceae</taxon>
        <taxon>Anaerotruncus</taxon>
    </lineage>
</organism>
<dbReference type="NCBIfam" id="NF005302">
    <property type="entry name" value="PRK06833.1"/>
    <property type="match status" value="1"/>
</dbReference>
<evidence type="ECO:0000259" key="3">
    <source>
        <dbReference type="SMART" id="SM01007"/>
    </source>
</evidence>
<dbReference type="GO" id="GO:0008738">
    <property type="term" value="F:L-fuculose-phosphate aldolase activity"/>
    <property type="evidence" value="ECO:0007669"/>
    <property type="project" value="UniProtKB-EC"/>
</dbReference>
<dbReference type="PANTHER" id="PTHR22789">
    <property type="entry name" value="FUCULOSE PHOSPHATE ALDOLASE"/>
    <property type="match status" value="1"/>
</dbReference>
<dbReference type="EMBL" id="DXES01000173">
    <property type="protein sequence ID" value="HIX66184.1"/>
    <property type="molecule type" value="Genomic_DNA"/>
</dbReference>
<gene>
    <name evidence="4" type="ORF">H9736_08055</name>
</gene>
<dbReference type="InterPro" id="IPR001303">
    <property type="entry name" value="Aldolase_II/adducin_N"/>
</dbReference>
<dbReference type="SMART" id="SM01007">
    <property type="entry name" value="Aldolase_II"/>
    <property type="match status" value="1"/>
</dbReference>
<dbReference type="Pfam" id="PF00596">
    <property type="entry name" value="Aldolase_II"/>
    <property type="match status" value="1"/>
</dbReference>
<reference evidence="4" key="1">
    <citation type="journal article" date="2021" name="PeerJ">
        <title>Extensive microbial diversity within the chicken gut microbiome revealed by metagenomics and culture.</title>
        <authorList>
            <person name="Gilroy R."/>
            <person name="Ravi A."/>
            <person name="Getino M."/>
            <person name="Pursley I."/>
            <person name="Horton D.L."/>
            <person name="Alikhan N.F."/>
            <person name="Baker D."/>
            <person name="Gharbi K."/>
            <person name="Hall N."/>
            <person name="Watson M."/>
            <person name="Adriaenssens E.M."/>
            <person name="Foster-Nyarko E."/>
            <person name="Jarju S."/>
            <person name="Secka A."/>
            <person name="Antonio M."/>
            <person name="Oren A."/>
            <person name="Chaudhuri R.R."/>
            <person name="La Ragione R."/>
            <person name="Hildebrand F."/>
            <person name="Pallen M.J."/>
        </authorList>
    </citation>
    <scope>NUCLEOTIDE SEQUENCE</scope>
    <source>
        <strain evidence="4">CHK188-5543</strain>
    </source>
</reference>
<dbReference type="SUPFAM" id="SSF53639">
    <property type="entry name" value="AraD/HMP-PK domain-like"/>
    <property type="match status" value="1"/>
</dbReference>
<proteinExistence type="predicted"/>
<name>A0A9D1WS89_9FIRM</name>
<feature type="domain" description="Class II aldolase/adducin N-terminal" evidence="3">
    <location>
        <begin position="8"/>
        <end position="184"/>
    </location>
</feature>
<dbReference type="InterPro" id="IPR036409">
    <property type="entry name" value="Aldolase_II/adducin_N_sf"/>
</dbReference>